<reference evidence="1 2" key="1">
    <citation type="submission" date="2020-08" db="EMBL/GenBank/DDBJ databases">
        <title>Genomic Encyclopedia of Type Strains, Phase IV (KMG-IV): sequencing the most valuable type-strain genomes for metagenomic binning, comparative biology and taxonomic classification.</title>
        <authorList>
            <person name="Goeker M."/>
        </authorList>
    </citation>
    <scope>NUCLEOTIDE SEQUENCE [LARGE SCALE GENOMIC DNA]</scope>
    <source>
        <strain evidence="1 2">DSM 105074</strain>
    </source>
</reference>
<accession>A0A840TVM1</accession>
<dbReference type="Proteomes" id="UP000557307">
    <property type="component" value="Unassembled WGS sequence"/>
</dbReference>
<dbReference type="EMBL" id="JACHGF010000005">
    <property type="protein sequence ID" value="MBB5285313.1"/>
    <property type="molecule type" value="Genomic_DNA"/>
</dbReference>
<keyword evidence="1" id="KW-0378">Hydrolase</keyword>
<dbReference type="InterPro" id="IPR036691">
    <property type="entry name" value="Endo/exonu/phosph_ase_sf"/>
</dbReference>
<organism evidence="1 2">
    <name type="scientific">Rhabdobacter roseus</name>
    <dbReference type="NCBI Taxonomy" id="1655419"/>
    <lineage>
        <taxon>Bacteria</taxon>
        <taxon>Pseudomonadati</taxon>
        <taxon>Bacteroidota</taxon>
        <taxon>Cytophagia</taxon>
        <taxon>Cytophagales</taxon>
        <taxon>Cytophagaceae</taxon>
        <taxon>Rhabdobacter</taxon>
    </lineage>
</organism>
<dbReference type="SUPFAM" id="SSF56219">
    <property type="entry name" value="DNase I-like"/>
    <property type="match status" value="1"/>
</dbReference>
<evidence type="ECO:0000313" key="1">
    <source>
        <dbReference type="EMBL" id="MBB5285313.1"/>
    </source>
</evidence>
<proteinExistence type="predicted"/>
<gene>
    <name evidence="1" type="ORF">HNQ92_003470</name>
</gene>
<sequence>MANLKLLLWNMEWMNDLFDQNGNFRADTHKPQHAPSTTVRTRRNHLSGVINELAPDIVVVVEGPNQEKELNLFFEDDVEGTWVVRLQPTSGSSQCIGCAVRTDRGLLHAEEPIRFFDTRQLPVFQPFELPNQNDGIIEKYQFERFPLYAEIVTAQGEAFRILGLHLKSKGIFDAYEWSKWWAMADANRKKLLAQTRQIRVQFLDKYLGDVATQRIPLIVCGDINDGPGMDASEKRLLGSAIEQLMGNVWRPFLCLGNALFDALPPKDQDALRFDSIYTTTFKDPIFNNVQHREWIDHVLYSMNRAEWVKNARVITTMTDGQKIGTKYKFASDHLPVVAEVELD</sequence>
<keyword evidence="1" id="KW-0540">Nuclease</keyword>
<name>A0A840TVM1_9BACT</name>
<keyword evidence="1" id="KW-0269">Exonuclease</keyword>
<dbReference type="GO" id="GO:0004527">
    <property type="term" value="F:exonuclease activity"/>
    <property type="evidence" value="ECO:0007669"/>
    <property type="project" value="UniProtKB-KW"/>
</dbReference>
<keyword evidence="1" id="KW-0255">Endonuclease</keyword>
<protein>
    <submittedName>
        <fullName evidence="1">Endonuclease/exonuclease/phosphatase family metal-dependent hydrolase</fullName>
    </submittedName>
</protein>
<dbReference type="AlphaFoldDB" id="A0A840TVM1"/>
<dbReference type="Gene3D" id="3.60.10.10">
    <property type="entry name" value="Endonuclease/exonuclease/phosphatase"/>
    <property type="match status" value="1"/>
</dbReference>
<keyword evidence="2" id="KW-1185">Reference proteome</keyword>
<dbReference type="GO" id="GO:0004519">
    <property type="term" value="F:endonuclease activity"/>
    <property type="evidence" value="ECO:0007669"/>
    <property type="project" value="UniProtKB-KW"/>
</dbReference>
<comment type="caution">
    <text evidence="1">The sequence shown here is derived from an EMBL/GenBank/DDBJ whole genome shotgun (WGS) entry which is preliminary data.</text>
</comment>
<evidence type="ECO:0000313" key="2">
    <source>
        <dbReference type="Proteomes" id="UP000557307"/>
    </source>
</evidence>
<dbReference type="RefSeq" id="WP_184175340.1">
    <property type="nucleotide sequence ID" value="NZ_JACHGF010000005.1"/>
</dbReference>